<evidence type="ECO:0000313" key="4">
    <source>
        <dbReference type="EMBL" id="CEK56141.1"/>
    </source>
</evidence>
<dbReference type="InterPro" id="IPR001452">
    <property type="entry name" value="SH3_domain"/>
</dbReference>
<protein>
    <recommendedName>
        <fullName evidence="3">SH3 domain-containing protein</fullName>
    </recommendedName>
</protein>
<feature type="non-terminal residue" evidence="4">
    <location>
        <position position="173"/>
    </location>
</feature>
<dbReference type="SUPFAM" id="SSF50044">
    <property type="entry name" value="SH3-domain"/>
    <property type="match status" value="1"/>
</dbReference>
<dbReference type="EMBL" id="HACG01009276">
    <property type="protein sequence ID" value="CEK56141.1"/>
    <property type="molecule type" value="Transcribed_RNA"/>
</dbReference>
<feature type="domain" description="SH3" evidence="3">
    <location>
        <begin position="1"/>
        <end position="47"/>
    </location>
</feature>
<dbReference type="PANTHER" id="PTHR45653">
    <property type="entry name" value="DEDICATOR OF CYTOKINESIS"/>
    <property type="match status" value="1"/>
</dbReference>
<dbReference type="GO" id="GO:0005886">
    <property type="term" value="C:plasma membrane"/>
    <property type="evidence" value="ECO:0007669"/>
    <property type="project" value="TreeGrafter"/>
</dbReference>
<accession>A0A0B6YJZ5</accession>
<feature type="non-terminal residue" evidence="4">
    <location>
        <position position="1"/>
    </location>
</feature>
<dbReference type="InterPro" id="IPR032376">
    <property type="entry name" value="DOCK_N"/>
</dbReference>
<dbReference type="InterPro" id="IPR026791">
    <property type="entry name" value="DOCK"/>
</dbReference>
<dbReference type="PANTHER" id="PTHR45653:SF10">
    <property type="entry name" value="MYOBLAST CITY, ISOFORM B"/>
    <property type="match status" value="1"/>
</dbReference>
<dbReference type="Pfam" id="PF16172">
    <property type="entry name" value="DOCK_N"/>
    <property type="match status" value="1"/>
</dbReference>
<name>A0A0B6YJZ5_9EUPU</name>
<evidence type="ECO:0000256" key="1">
    <source>
        <dbReference type="ARBA" id="ARBA00022443"/>
    </source>
</evidence>
<dbReference type="CDD" id="cd11872">
    <property type="entry name" value="SH3_DOCK_AB"/>
    <property type="match status" value="1"/>
</dbReference>
<dbReference type="Gene3D" id="2.30.30.40">
    <property type="entry name" value="SH3 Domains"/>
    <property type="match status" value="1"/>
</dbReference>
<dbReference type="InterPro" id="IPR042455">
    <property type="entry name" value="DOCK_N_sub1"/>
</dbReference>
<sequence length="173" mass="20021">GEHRIALDIGDTVQILEETDEWFRGFAIKNKTKKGIFPRNYIALKEASVHVSGAHETVTSTEHPLVTELTSVLREWHAIWRQMFVERNPQLETVQEMICELVDRRKKILARIFTVDELKEVQQSVTALIDQGNALLKLDLVVRDEQGNILNPEQTSIIEMYKRHVEAAERIHK</sequence>
<dbReference type="InterPro" id="IPR036028">
    <property type="entry name" value="SH3-like_dom_sf"/>
</dbReference>
<reference evidence="4" key="1">
    <citation type="submission" date="2014-12" db="EMBL/GenBank/DDBJ databases">
        <title>Insight into the proteome of Arion vulgaris.</title>
        <authorList>
            <person name="Aradska J."/>
            <person name="Bulat T."/>
            <person name="Smidak R."/>
            <person name="Sarate P."/>
            <person name="Gangsoo J."/>
            <person name="Sialana F."/>
            <person name="Bilban M."/>
            <person name="Lubec G."/>
        </authorList>
    </citation>
    <scope>NUCLEOTIDE SEQUENCE</scope>
    <source>
        <tissue evidence="4">Skin</tissue>
    </source>
</reference>
<dbReference type="GO" id="GO:0031267">
    <property type="term" value="F:small GTPase binding"/>
    <property type="evidence" value="ECO:0007669"/>
    <property type="project" value="TreeGrafter"/>
</dbReference>
<proteinExistence type="predicted"/>
<dbReference type="AlphaFoldDB" id="A0A0B6YJZ5"/>
<organism evidence="4">
    <name type="scientific">Arion vulgaris</name>
    <dbReference type="NCBI Taxonomy" id="1028688"/>
    <lineage>
        <taxon>Eukaryota</taxon>
        <taxon>Metazoa</taxon>
        <taxon>Spiralia</taxon>
        <taxon>Lophotrochozoa</taxon>
        <taxon>Mollusca</taxon>
        <taxon>Gastropoda</taxon>
        <taxon>Heterobranchia</taxon>
        <taxon>Euthyneura</taxon>
        <taxon>Panpulmonata</taxon>
        <taxon>Eupulmonata</taxon>
        <taxon>Stylommatophora</taxon>
        <taxon>Helicina</taxon>
        <taxon>Arionoidea</taxon>
        <taxon>Arionidae</taxon>
        <taxon>Arion</taxon>
    </lineage>
</organism>
<dbReference type="GO" id="GO:0005085">
    <property type="term" value="F:guanyl-nucleotide exchange factor activity"/>
    <property type="evidence" value="ECO:0007669"/>
    <property type="project" value="InterPro"/>
</dbReference>
<dbReference type="GO" id="GO:0007264">
    <property type="term" value="P:small GTPase-mediated signal transduction"/>
    <property type="evidence" value="ECO:0007669"/>
    <property type="project" value="InterPro"/>
</dbReference>
<evidence type="ECO:0000256" key="2">
    <source>
        <dbReference type="PROSITE-ProRule" id="PRU00192"/>
    </source>
</evidence>
<keyword evidence="1 2" id="KW-0728">SH3 domain</keyword>
<dbReference type="Gene3D" id="1.20.1270.350">
    <property type="entry name" value="Dedicator of cytokinesis N-terminal subdomain"/>
    <property type="match status" value="1"/>
</dbReference>
<gene>
    <name evidence="4" type="primary">ORF26899</name>
</gene>
<dbReference type="PROSITE" id="PS50002">
    <property type="entry name" value="SH3"/>
    <property type="match status" value="1"/>
</dbReference>
<dbReference type="GO" id="GO:0007520">
    <property type="term" value="P:myoblast fusion"/>
    <property type="evidence" value="ECO:0007669"/>
    <property type="project" value="TreeGrafter"/>
</dbReference>
<dbReference type="GO" id="GO:0005737">
    <property type="term" value="C:cytoplasm"/>
    <property type="evidence" value="ECO:0007669"/>
    <property type="project" value="TreeGrafter"/>
</dbReference>
<dbReference type="GO" id="GO:0016477">
    <property type="term" value="P:cell migration"/>
    <property type="evidence" value="ECO:0007669"/>
    <property type="project" value="TreeGrafter"/>
</dbReference>
<evidence type="ECO:0000259" key="3">
    <source>
        <dbReference type="PROSITE" id="PS50002"/>
    </source>
</evidence>